<reference evidence="2 3" key="1">
    <citation type="submission" date="2023-06" db="EMBL/GenBank/DDBJ databases">
        <authorList>
            <person name="Oyuntsetseg B."/>
            <person name="Kim S.B."/>
        </authorList>
    </citation>
    <scope>NUCLEOTIDE SEQUENCE [LARGE SCALE GENOMIC DNA]</scope>
    <source>
        <strain evidence="2 3">2-15</strain>
    </source>
</reference>
<evidence type="ECO:0000313" key="3">
    <source>
        <dbReference type="Proteomes" id="UP001236014"/>
    </source>
</evidence>
<protein>
    <submittedName>
        <fullName evidence="2">Nuclear transport factor 2 family protein</fullName>
    </submittedName>
</protein>
<feature type="domain" description="SnoaL-like" evidence="1">
    <location>
        <begin position="6"/>
        <end position="127"/>
    </location>
</feature>
<sequence>MTDFQAIADRVELGALCAEFTDAGMTHDYDRLASLFTEDGVLRIPDGGIEFASRAEIRRGIERARDLWEYFLQTVHPGSIRLGGDTATGRAYIVEFGRLRDGSSHLNHSVYHDRYRLTADGWKFTERVYEMHYVDSTPLTGKASPALGEVLPVKLSD</sequence>
<keyword evidence="3" id="KW-1185">Reference proteome</keyword>
<dbReference type="AlphaFoldDB" id="A0A9Y2IG42"/>
<dbReference type="InterPro" id="IPR037401">
    <property type="entry name" value="SnoaL-like"/>
</dbReference>
<gene>
    <name evidence="2" type="ORF">QRX50_00345</name>
</gene>
<proteinExistence type="predicted"/>
<evidence type="ECO:0000313" key="2">
    <source>
        <dbReference type="EMBL" id="WIX79304.1"/>
    </source>
</evidence>
<dbReference type="SUPFAM" id="SSF54427">
    <property type="entry name" value="NTF2-like"/>
    <property type="match status" value="1"/>
</dbReference>
<dbReference type="InterPro" id="IPR032710">
    <property type="entry name" value="NTF2-like_dom_sf"/>
</dbReference>
<dbReference type="KEGG" id="acab:QRX50_00345"/>
<accession>A0A9Y2IG42</accession>
<organism evidence="2 3">
    <name type="scientific">Amycolatopsis carbonis</name>
    <dbReference type="NCBI Taxonomy" id="715471"/>
    <lineage>
        <taxon>Bacteria</taxon>
        <taxon>Bacillati</taxon>
        <taxon>Actinomycetota</taxon>
        <taxon>Actinomycetes</taxon>
        <taxon>Pseudonocardiales</taxon>
        <taxon>Pseudonocardiaceae</taxon>
        <taxon>Amycolatopsis</taxon>
    </lineage>
</organism>
<dbReference type="RefSeq" id="WP_285969993.1">
    <property type="nucleotide sequence ID" value="NZ_CP127294.1"/>
</dbReference>
<dbReference type="Gene3D" id="3.10.450.50">
    <property type="match status" value="1"/>
</dbReference>
<dbReference type="Proteomes" id="UP001236014">
    <property type="component" value="Chromosome"/>
</dbReference>
<evidence type="ECO:0000259" key="1">
    <source>
        <dbReference type="Pfam" id="PF13577"/>
    </source>
</evidence>
<name>A0A9Y2IG42_9PSEU</name>
<dbReference type="EMBL" id="CP127294">
    <property type="protein sequence ID" value="WIX79304.1"/>
    <property type="molecule type" value="Genomic_DNA"/>
</dbReference>
<dbReference type="Pfam" id="PF13577">
    <property type="entry name" value="SnoaL_4"/>
    <property type="match status" value="1"/>
</dbReference>